<keyword evidence="6" id="KW-1185">Reference proteome</keyword>
<organism evidence="5 6">
    <name type="scientific">Alteribacillus bidgolensis</name>
    <dbReference type="NCBI Taxonomy" id="930129"/>
    <lineage>
        <taxon>Bacteria</taxon>
        <taxon>Bacillati</taxon>
        <taxon>Bacillota</taxon>
        <taxon>Bacilli</taxon>
        <taxon>Bacillales</taxon>
        <taxon>Bacillaceae</taxon>
        <taxon>Alteribacillus</taxon>
    </lineage>
</organism>
<dbReference type="InterPro" id="IPR001647">
    <property type="entry name" value="HTH_TetR"/>
</dbReference>
<dbReference type="SUPFAM" id="SSF48498">
    <property type="entry name" value="Tetracyclin repressor-like, C-terminal domain"/>
    <property type="match status" value="1"/>
</dbReference>
<evidence type="ECO:0000259" key="4">
    <source>
        <dbReference type="PROSITE" id="PS50977"/>
    </source>
</evidence>
<dbReference type="Pfam" id="PF00440">
    <property type="entry name" value="TetR_N"/>
    <property type="match status" value="1"/>
</dbReference>
<gene>
    <name evidence="5" type="ORF">SAMN05216352_11414</name>
</gene>
<dbReference type="InterPro" id="IPR036271">
    <property type="entry name" value="Tet_transcr_reg_TetR-rel_C_sf"/>
</dbReference>
<accession>A0A1G8PAY2</accession>
<keyword evidence="2 3" id="KW-0238">DNA-binding</keyword>
<dbReference type="STRING" id="930129.SAMN05216352_11414"/>
<feature type="domain" description="HTH tetR-type" evidence="4">
    <location>
        <begin position="10"/>
        <end position="70"/>
    </location>
</feature>
<evidence type="ECO:0000256" key="1">
    <source>
        <dbReference type="ARBA" id="ARBA00022491"/>
    </source>
</evidence>
<evidence type="ECO:0000313" key="5">
    <source>
        <dbReference type="EMBL" id="SDI89622.1"/>
    </source>
</evidence>
<name>A0A1G8PAY2_9BACI</name>
<evidence type="ECO:0000313" key="6">
    <source>
        <dbReference type="Proteomes" id="UP000199017"/>
    </source>
</evidence>
<protein>
    <submittedName>
        <fullName evidence="5">Transcriptional regulator, TetR family</fullName>
    </submittedName>
</protein>
<dbReference type="Proteomes" id="UP000199017">
    <property type="component" value="Unassembled WGS sequence"/>
</dbReference>
<dbReference type="SUPFAM" id="SSF46689">
    <property type="entry name" value="Homeodomain-like"/>
    <property type="match status" value="1"/>
</dbReference>
<dbReference type="PANTHER" id="PTHR43479:SF7">
    <property type="entry name" value="TETR-FAMILY TRANSCRIPTIONAL REGULATOR"/>
    <property type="match status" value="1"/>
</dbReference>
<evidence type="ECO:0000256" key="3">
    <source>
        <dbReference type="PROSITE-ProRule" id="PRU00335"/>
    </source>
</evidence>
<keyword evidence="1" id="KW-0678">Repressor</keyword>
<dbReference type="RefSeq" id="WP_245917902.1">
    <property type="nucleotide sequence ID" value="NZ_FNDU01000014.1"/>
</dbReference>
<reference evidence="5 6" key="1">
    <citation type="submission" date="2016-10" db="EMBL/GenBank/DDBJ databases">
        <authorList>
            <person name="de Groot N.N."/>
        </authorList>
    </citation>
    <scope>NUCLEOTIDE SEQUENCE [LARGE SCALE GENOMIC DNA]</scope>
    <source>
        <strain evidence="6">P4B,CCM 7963,CECT 7998,DSM 25260,IBRC-M 10614,KCTC 13821</strain>
    </source>
</reference>
<dbReference type="PANTHER" id="PTHR43479">
    <property type="entry name" value="ACREF/ENVCD OPERON REPRESSOR-RELATED"/>
    <property type="match status" value="1"/>
</dbReference>
<dbReference type="InterPro" id="IPR050624">
    <property type="entry name" value="HTH-type_Tx_Regulator"/>
</dbReference>
<proteinExistence type="predicted"/>
<dbReference type="AlphaFoldDB" id="A0A1G8PAY2"/>
<dbReference type="PRINTS" id="PR00455">
    <property type="entry name" value="HTHTETR"/>
</dbReference>
<dbReference type="Gene3D" id="1.10.357.10">
    <property type="entry name" value="Tetracycline Repressor, domain 2"/>
    <property type="match status" value="1"/>
</dbReference>
<dbReference type="Gene3D" id="1.10.10.60">
    <property type="entry name" value="Homeodomain-like"/>
    <property type="match status" value="1"/>
</dbReference>
<dbReference type="EMBL" id="FNDU01000014">
    <property type="protein sequence ID" value="SDI89622.1"/>
    <property type="molecule type" value="Genomic_DNA"/>
</dbReference>
<dbReference type="PROSITE" id="PS50977">
    <property type="entry name" value="HTH_TETR_2"/>
    <property type="match status" value="1"/>
</dbReference>
<evidence type="ECO:0000256" key="2">
    <source>
        <dbReference type="ARBA" id="ARBA00023125"/>
    </source>
</evidence>
<dbReference type="InterPro" id="IPR009057">
    <property type="entry name" value="Homeodomain-like_sf"/>
</dbReference>
<feature type="DNA-binding region" description="H-T-H motif" evidence="3">
    <location>
        <begin position="33"/>
        <end position="52"/>
    </location>
</feature>
<sequence>MANSRQQQAIETKNRLLKAAELVFLEHGFQNTTIRLINNKAETGHGTAYVYFKNKEDFLIKIMEDTMEQFTKIASIPFHPATSNEAYELVSNQVKLFLSLAIKKKELMKVFKEAIGVSKEVEARWQDIRDQFTASITKDIMYAQEYKLADSSLSPSLVARLWFYTNEMFMWEVIHESPSNDIEDIIKHMTTIYMKGLYSNPQQ</sequence>
<dbReference type="GO" id="GO:0003677">
    <property type="term" value="F:DNA binding"/>
    <property type="evidence" value="ECO:0007669"/>
    <property type="project" value="UniProtKB-UniRule"/>
</dbReference>